<dbReference type="EMBL" id="JAKJPO010000010">
    <property type="protein sequence ID" value="MCF7223019.1"/>
    <property type="molecule type" value="Genomic_DNA"/>
</dbReference>
<reference evidence="4 5" key="3">
    <citation type="submission" date="2022-01" db="EMBL/GenBank/DDBJ databases">
        <authorList>
            <person name="Zhou L.Y."/>
        </authorList>
    </citation>
    <scope>NUCLEOTIDE SEQUENCE</scope>
    <source>
        <strain evidence="4 5">TLK-CK17</strain>
    </source>
</reference>
<reference evidence="5" key="2">
    <citation type="submission" date="2022-01" db="EMBL/GenBank/DDBJ databases">
        <title>Lysobacter chinensis sp. nov., a bacterium isolated from cow dung compost.</title>
        <authorList>
            <person name="Zhou L.Y."/>
        </authorList>
    </citation>
    <scope>NUCLEOTIDE SEQUENCE [LARGE SCALE GENOMIC DNA]</scope>
    <source>
        <strain evidence="5">TLK-CK17</strain>
    </source>
</reference>
<keyword evidence="5" id="KW-1185">Reference proteome</keyword>
<evidence type="ECO:0000313" key="4">
    <source>
        <dbReference type="EMBL" id="MCF7223019.1"/>
    </source>
</evidence>
<dbReference type="EMBL" id="JAKJPO010000001">
    <property type="protein sequence ID" value="MCF7221240.1"/>
    <property type="molecule type" value="Genomic_DNA"/>
</dbReference>
<dbReference type="Pfam" id="PF06283">
    <property type="entry name" value="ThuA"/>
    <property type="match status" value="1"/>
</dbReference>
<feature type="domain" description="ThuA-like" evidence="2">
    <location>
        <begin position="39"/>
        <end position="248"/>
    </location>
</feature>
<keyword evidence="1" id="KW-0732">Signal</keyword>
<sequence length="255" mass="27743">MNRTRRLLLSICLLAGLCACSGDTLSNGPGATEATPPLRMLVFTRTTGWRHDSIPDALKTLRQLAEAESIAVDASENPADFNPGNLAPYRLVVFANTTGDVLDEHGQRAMKAFVQSGGGFIGIHSAADTEHDWPWYGDLVGAWFANHPPGLQSTRVEFAREGIAPGERHWPVTDEIYNYRDNPRGRVTVIATVDETLYEGGGMDGDHPIAWCHERLGGRAWYTGLGHDPAVYADATFRRHLAGGLRYAAGLSAQC</sequence>
<dbReference type="Proteomes" id="UP001430796">
    <property type="component" value="Unassembled WGS sequence"/>
</dbReference>
<name>A0ABS9HVU3_9GAMM</name>
<evidence type="ECO:0000256" key="1">
    <source>
        <dbReference type="SAM" id="SignalP"/>
    </source>
</evidence>
<feature type="chain" id="PRO_5045032237" evidence="1">
    <location>
        <begin position="22"/>
        <end position="255"/>
    </location>
</feature>
<evidence type="ECO:0000313" key="3">
    <source>
        <dbReference type="EMBL" id="MCF7221240.1"/>
    </source>
</evidence>
<dbReference type="PROSITE" id="PS51257">
    <property type="entry name" value="PROKAR_LIPOPROTEIN"/>
    <property type="match status" value="1"/>
</dbReference>
<dbReference type="SUPFAM" id="SSF52317">
    <property type="entry name" value="Class I glutamine amidotransferase-like"/>
    <property type="match status" value="1"/>
</dbReference>
<comment type="caution">
    <text evidence="4">The sequence shown here is derived from an EMBL/GenBank/DDBJ whole genome shotgun (WGS) entry which is preliminary data.</text>
</comment>
<dbReference type="Gene3D" id="3.40.50.880">
    <property type="match status" value="1"/>
</dbReference>
<feature type="signal peptide" evidence="1">
    <location>
        <begin position="1"/>
        <end position="21"/>
    </location>
</feature>
<evidence type="ECO:0000259" key="2">
    <source>
        <dbReference type="Pfam" id="PF06283"/>
    </source>
</evidence>
<evidence type="ECO:0000313" key="5">
    <source>
        <dbReference type="Proteomes" id="UP001430796"/>
    </source>
</evidence>
<dbReference type="PANTHER" id="PTHR40469:SF2">
    <property type="entry name" value="GALACTOSE-BINDING DOMAIN-LIKE SUPERFAMILY PROTEIN"/>
    <property type="match status" value="1"/>
</dbReference>
<proteinExistence type="predicted"/>
<dbReference type="InterPro" id="IPR029062">
    <property type="entry name" value="Class_I_gatase-like"/>
</dbReference>
<protein>
    <submittedName>
        <fullName evidence="4">ThuA domain-containing protein</fullName>
    </submittedName>
</protein>
<accession>A0ABS9HVU3</accession>
<dbReference type="PANTHER" id="PTHR40469">
    <property type="entry name" value="SECRETED GLYCOSYL HYDROLASE"/>
    <property type="match status" value="1"/>
</dbReference>
<dbReference type="RefSeq" id="WP_237053624.1">
    <property type="nucleotide sequence ID" value="NZ_JAKJPO010000001.1"/>
</dbReference>
<reference evidence="4 5" key="1">
    <citation type="submission" date="2022-01" db="EMBL/GenBank/DDBJ databases">
        <title>Lysobacter chinensis sp. nov., a bacterium isolated from cow dung compost.</title>
        <authorList>
            <person name="Liu Y."/>
        </authorList>
    </citation>
    <scope>NUCLEOTIDE SEQUENCE</scope>
    <source>
        <strain evidence="4 5">TLK-CK17</strain>
    </source>
</reference>
<organism evidence="4 5">
    <name type="scientific">Marilutibacter chinensis</name>
    <dbReference type="NCBI Taxonomy" id="2912247"/>
    <lineage>
        <taxon>Bacteria</taxon>
        <taxon>Pseudomonadati</taxon>
        <taxon>Pseudomonadota</taxon>
        <taxon>Gammaproteobacteria</taxon>
        <taxon>Lysobacterales</taxon>
        <taxon>Lysobacteraceae</taxon>
        <taxon>Marilutibacter</taxon>
    </lineage>
</organism>
<dbReference type="InterPro" id="IPR029010">
    <property type="entry name" value="ThuA-like"/>
</dbReference>
<gene>
    <name evidence="3" type="ORF">L3V18_05475</name>
    <name evidence="4" type="ORF">L3V18_14670</name>
</gene>